<evidence type="ECO:0000313" key="8">
    <source>
        <dbReference type="RefSeq" id="XP_035827037.1"/>
    </source>
</evidence>
<keyword evidence="4 6" id="KW-1133">Transmembrane helix</keyword>
<evidence type="ECO:0000256" key="2">
    <source>
        <dbReference type="ARBA" id="ARBA00006843"/>
    </source>
</evidence>
<evidence type="ECO:0000256" key="5">
    <source>
        <dbReference type="ARBA" id="ARBA00023136"/>
    </source>
</evidence>
<keyword evidence="7" id="KW-1185">Reference proteome</keyword>
<dbReference type="InterPro" id="IPR051423">
    <property type="entry name" value="CD225/Dispanin"/>
</dbReference>
<protein>
    <submittedName>
        <fullName evidence="8">Uncharacterized protein LOC106012477</fullName>
    </submittedName>
</protein>
<feature type="transmembrane region" description="Helical" evidence="6">
    <location>
        <begin position="115"/>
        <end position="139"/>
    </location>
</feature>
<name>A0ABM1VX94_APLCA</name>
<evidence type="ECO:0000256" key="1">
    <source>
        <dbReference type="ARBA" id="ARBA00004370"/>
    </source>
</evidence>
<sequence length="146" mass="15542">MRQADIPEMRVQDAYLNSYRAYTGPQDGAMGVPLGSLSRPTRGYAPPPPSSTMTSESSFLQFRPSSFRILTIVSAFLCFCPVGIAALVYSCRAQWAKKHGNFGKAALLGKSARDLAVASIVLGTSMALVILLIGILLFVPGVTQSG</sequence>
<keyword evidence="5 6" id="KW-0472">Membrane</keyword>
<dbReference type="InterPro" id="IPR007593">
    <property type="entry name" value="CD225/Dispanin_fam"/>
</dbReference>
<dbReference type="Pfam" id="PF04505">
    <property type="entry name" value="CD225"/>
    <property type="match status" value="1"/>
</dbReference>
<evidence type="ECO:0000313" key="7">
    <source>
        <dbReference type="Proteomes" id="UP000694888"/>
    </source>
</evidence>
<evidence type="ECO:0000256" key="4">
    <source>
        <dbReference type="ARBA" id="ARBA00022989"/>
    </source>
</evidence>
<evidence type="ECO:0000256" key="3">
    <source>
        <dbReference type="ARBA" id="ARBA00022692"/>
    </source>
</evidence>
<keyword evidence="3 6" id="KW-0812">Transmembrane</keyword>
<comment type="subcellular location">
    <subcellularLocation>
        <location evidence="1">Membrane</location>
    </subcellularLocation>
</comment>
<dbReference type="Proteomes" id="UP000694888">
    <property type="component" value="Unplaced"/>
</dbReference>
<reference evidence="8" key="1">
    <citation type="submission" date="2025-08" db="UniProtKB">
        <authorList>
            <consortium name="RefSeq"/>
        </authorList>
    </citation>
    <scope>IDENTIFICATION</scope>
</reference>
<dbReference type="GeneID" id="106012477"/>
<dbReference type="PANTHER" id="PTHR14948">
    <property type="entry name" value="NG5"/>
    <property type="match status" value="1"/>
</dbReference>
<dbReference type="RefSeq" id="XP_035827037.1">
    <property type="nucleotide sequence ID" value="XM_035971144.1"/>
</dbReference>
<gene>
    <name evidence="8" type="primary">LOC106012477</name>
</gene>
<organism evidence="7 8">
    <name type="scientific">Aplysia californica</name>
    <name type="common">California sea hare</name>
    <dbReference type="NCBI Taxonomy" id="6500"/>
    <lineage>
        <taxon>Eukaryota</taxon>
        <taxon>Metazoa</taxon>
        <taxon>Spiralia</taxon>
        <taxon>Lophotrochozoa</taxon>
        <taxon>Mollusca</taxon>
        <taxon>Gastropoda</taxon>
        <taxon>Heterobranchia</taxon>
        <taxon>Euthyneura</taxon>
        <taxon>Tectipleura</taxon>
        <taxon>Aplysiida</taxon>
        <taxon>Aplysioidea</taxon>
        <taxon>Aplysiidae</taxon>
        <taxon>Aplysia</taxon>
    </lineage>
</organism>
<dbReference type="PANTHER" id="PTHR14948:SF44">
    <property type="entry name" value="PROLINE-RICH TRANSMEMBRANE PROTEIN 1-LIKE"/>
    <property type="match status" value="1"/>
</dbReference>
<feature type="transmembrane region" description="Helical" evidence="6">
    <location>
        <begin position="67"/>
        <end position="89"/>
    </location>
</feature>
<accession>A0ABM1VX94</accession>
<evidence type="ECO:0000256" key="6">
    <source>
        <dbReference type="SAM" id="Phobius"/>
    </source>
</evidence>
<comment type="similarity">
    <text evidence="2">Belongs to the CD225/Dispanin family.</text>
</comment>
<proteinExistence type="inferred from homology"/>